<dbReference type="GO" id="GO:0005829">
    <property type="term" value="C:cytosol"/>
    <property type="evidence" value="ECO:0007669"/>
    <property type="project" value="TreeGrafter"/>
</dbReference>
<dbReference type="GO" id="GO:0004146">
    <property type="term" value="F:dihydrofolate reductase activity"/>
    <property type="evidence" value="ECO:0007669"/>
    <property type="project" value="UniProtKB-EC"/>
</dbReference>
<dbReference type="RefSeq" id="WP_179616284.1">
    <property type="nucleotide sequence ID" value="NZ_CP059163.1"/>
</dbReference>
<sequence>MTHPSLRPGQRVVLVAAYGRNRVIGADGDIPWRIPEDFAHFKRETLGHTLVMGRRTWDSIGRPLPGRTTVVLTRDPGFDPGFEGVRVVRSLDEALEVAAGLPGDVVVAGGGEVYRLALPLATHQVLTEVDLEPAGDATYPEFDAEQWVETRREPRPDLGLDWVWWERR</sequence>
<dbReference type="GO" id="GO:0006730">
    <property type="term" value="P:one-carbon metabolic process"/>
    <property type="evidence" value="ECO:0007669"/>
    <property type="project" value="UniProtKB-KW"/>
</dbReference>
<dbReference type="UniPathway" id="UPA00077">
    <property type="reaction ID" value="UER00158"/>
</dbReference>
<comment type="caution">
    <text evidence="10">The sequence shown here is derived from an EMBL/GenBank/DDBJ whole genome shotgun (WGS) entry which is preliminary data.</text>
</comment>
<dbReference type="Proteomes" id="UP000516957">
    <property type="component" value="Unassembled WGS sequence"/>
</dbReference>
<dbReference type="InterPro" id="IPR017925">
    <property type="entry name" value="DHFR_CS"/>
</dbReference>
<comment type="similarity">
    <text evidence="2 7 8">Belongs to the dihydrofolate reductase family.</text>
</comment>
<dbReference type="EMBL" id="JACCBE010000001">
    <property type="protein sequence ID" value="NYD58716.1"/>
    <property type="molecule type" value="Genomic_DNA"/>
</dbReference>
<proteinExistence type="inferred from homology"/>
<keyword evidence="4 7" id="KW-0554">One-carbon metabolism</keyword>
<dbReference type="PANTHER" id="PTHR48069:SF3">
    <property type="entry name" value="DIHYDROFOLATE REDUCTASE"/>
    <property type="match status" value="1"/>
</dbReference>
<evidence type="ECO:0000256" key="6">
    <source>
        <dbReference type="ARBA" id="ARBA00023002"/>
    </source>
</evidence>
<name>A0A7Y9JRX3_9ACTN</name>
<dbReference type="InterPro" id="IPR024072">
    <property type="entry name" value="DHFR-like_dom_sf"/>
</dbReference>
<evidence type="ECO:0000313" key="10">
    <source>
        <dbReference type="EMBL" id="NYD58716.1"/>
    </source>
</evidence>
<keyword evidence="11" id="KW-1185">Reference proteome</keyword>
<dbReference type="EC" id="1.5.1.3" evidence="3 7"/>
<dbReference type="GO" id="GO:0046654">
    <property type="term" value="P:tetrahydrofolate biosynthetic process"/>
    <property type="evidence" value="ECO:0007669"/>
    <property type="project" value="UniProtKB-UniPathway"/>
</dbReference>
<dbReference type="AlphaFoldDB" id="A0A7Y9JRX3"/>
<feature type="domain" description="DHFR" evidence="9">
    <location>
        <begin position="11"/>
        <end position="168"/>
    </location>
</feature>
<dbReference type="PIRSF" id="PIRSF000194">
    <property type="entry name" value="DHFR"/>
    <property type="match status" value="1"/>
</dbReference>
<evidence type="ECO:0000259" key="9">
    <source>
        <dbReference type="PROSITE" id="PS51330"/>
    </source>
</evidence>
<dbReference type="GO" id="GO:0046655">
    <property type="term" value="P:folic acid metabolic process"/>
    <property type="evidence" value="ECO:0007669"/>
    <property type="project" value="TreeGrafter"/>
</dbReference>
<dbReference type="Pfam" id="PF00186">
    <property type="entry name" value="DHFR_1"/>
    <property type="match status" value="1"/>
</dbReference>
<comment type="function">
    <text evidence="7">Key enzyme in folate metabolism. Catalyzes an essential reaction for de novo glycine and purine synthesis, and for DNA precursor synthesis.</text>
</comment>
<dbReference type="PRINTS" id="PR00070">
    <property type="entry name" value="DHFR"/>
</dbReference>
<evidence type="ECO:0000256" key="7">
    <source>
        <dbReference type="PIRNR" id="PIRNR000194"/>
    </source>
</evidence>
<dbReference type="GO" id="GO:0050661">
    <property type="term" value="F:NADP binding"/>
    <property type="evidence" value="ECO:0007669"/>
    <property type="project" value="InterPro"/>
</dbReference>
<dbReference type="PROSITE" id="PS00075">
    <property type="entry name" value="DHFR_1"/>
    <property type="match status" value="1"/>
</dbReference>
<evidence type="ECO:0000256" key="3">
    <source>
        <dbReference type="ARBA" id="ARBA00012856"/>
    </source>
</evidence>
<reference evidence="10 11" key="1">
    <citation type="submission" date="2020-07" db="EMBL/GenBank/DDBJ databases">
        <title>Sequencing the genomes of 1000 actinobacteria strains.</title>
        <authorList>
            <person name="Klenk H.-P."/>
        </authorList>
    </citation>
    <scope>NUCLEOTIDE SEQUENCE [LARGE SCALE GENOMIC DNA]</scope>
    <source>
        <strain evidence="10 11">DSM 18965</strain>
    </source>
</reference>
<gene>
    <name evidence="10" type="ORF">BKA08_002954</name>
</gene>
<evidence type="ECO:0000256" key="8">
    <source>
        <dbReference type="RuleBase" id="RU004474"/>
    </source>
</evidence>
<evidence type="ECO:0000256" key="2">
    <source>
        <dbReference type="ARBA" id="ARBA00009539"/>
    </source>
</evidence>
<dbReference type="InterPro" id="IPR001796">
    <property type="entry name" value="DHFR_dom"/>
</dbReference>
<keyword evidence="6 7" id="KW-0560">Oxidoreductase</keyword>
<organism evidence="10 11">
    <name type="scientific">Nocardioides marinisabuli</name>
    <dbReference type="NCBI Taxonomy" id="419476"/>
    <lineage>
        <taxon>Bacteria</taxon>
        <taxon>Bacillati</taxon>
        <taxon>Actinomycetota</taxon>
        <taxon>Actinomycetes</taxon>
        <taxon>Propionibacteriales</taxon>
        <taxon>Nocardioidaceae</taxon>
        <taxon>Nocardioides</taxon>
    </lineage>
</organism>
<keyword evidence="5 7" id="KW-0521">NADP</keyword>
<evidence type="ECO:0000313" key="11">
    <source>
        <dbReference type="Proteomes" id="UP000516957"/>
    </source>
</evidence>
<protein>
    <recommendedName>
        <fullName evidence="3 7">Dihydrofolate reductase</fullName>
        <ecNumber evidence="3 7">1.5.1.3</ecNumber>
    </recommendedName>
</protein>
<dbReference type="GO" id="GO:0046452">
    <property type="term" value="P:dihydrofolate metabolic process"/>
    <property type="evidence" value="ECO:0007669"/>
    <property type="project" value="TreeGrafter"/>
</dbReference>
<comment type="catalytic activity">
    <reaction evidence="7">
        <text>(6S)-5,6,7,8-tetrahydrofolate + NADP(+) = 7,8-dihydrofolate + NADPH + H(+)</text>
        <dbReference type="Rhea" id="RHEA:15009"/>
        <dbReference type="ChEBI" id="CHEBI:15378"/>
        <dbReference type="ChEBI" id="CHEBI:57451"/>
        <dbReference type="ChEBI" id="CHEBI:57453"/>
        <dbReference type="ChEBI" id="CHEBI:57783"/>
        <dbReference type="ChEBI" id="CHEBI:58349"/>
        <dbReference type="EC" id="1.5.1.3"/>
    </reaction>
</comment>
<accession>A0A7Y9JRX3</accession>
<dbReference type="PROSITE" id="PS51330">
    <property type="entry name" value="DHFR_2"/>
    <property type="match status" value="1"/>
</dbReference>
<dbReference type="InterPro" id="IPR012259">
    <property type="entry name" value="DHFR"/>
</dbReference>
<evidence type="ECO:0000256" key="4">
    <source>
        <dbReference type="ARBA" id="ARBA00022563"/>
    </source>
</evidence>
<dbReference type="PANTHER" id="PTHR48069">
    <property type="entry name" value="DIHYDROFOLATE REDUCTASE"/>
    <property type="match status" value="1"/>
</dbReference>
<dbReference type="SUPFAM" id="SSF53597">
    <property type="entry name" value="Dihydrofolate reductase-like"/>
    <property type="match status" value="1"/>
</dbReference>
<dbReference type="CDD" id="cd00209">
    <property type="entry name" value="DHFR"/>
    <property type="match status" value="1"/>
</dbReference>
<evidence type="ECO:0000256" key="5">
    <source>
        <dbReference type="ARBA" id="ARBA00022857"/>
    </source>
</evidence>
<evidence type="ECO:0000256" key="1">
    <source>
        <dbReference type="ARBA" id="ARBA00004903"/>
    </source>
</evidence>
<comment type="pathway">
    <text evidence="1 7">Cofactor biosynthesis; tetrahydrofolate biosynthesis; 5,6,7,8-tetrahydrofolate from 7,8-dihydrofolate: step 1/1.</text>
</comment>
<dbReference type="Gene3D" id="3.40.430.10">
    <property type="entry name" value="Dihydrofolate Reductase, subunit A"/>
    <property type="match status" value="1"/>
</dbReference>